<evidence type="ECO:0000313" key="3">
    <source>
        <dbReference type="Proteomes" id="UP000283087"/>
    </source>
</evidence>
<keyword evidence="3" id="KW-1185">Reference proteome</keyword>
<dbReference type="AlphaFoldDB" id="A0A430KUX7"/>
<feature type="compositionally biased region" description="Polar residues" evidence="1">
    <location>
        <begin position="49"/>
        <end position="61"/>
    </location>
</feature>
<dbReference type="Proteomes" id="UP000283087">
    <property type="component" value="Unassembled WGS sequence"/>
</dbReference>
<dbReference type="RefSeq" id="WP_126157243.1">
    <property type="nucleotide sequence ID" value="NZ_RQXW01000002.1"/>
</dbReference>
<dbReference type="OrthoDB" id="6121160at2"/>
<feature type="region of interest" description="Disordered" evidence="1">
    <location>
        <begin position="1"/>
        <end position="27"/>
    </location>
</feature>
<dbReference type="EMBL" id="RQXW01000002">
    <property type="protein sequence ID" value="RTE67276.1"/>
    <property type="molecule type" value="Genomic_DNA"/>
</dbReference>
<comment type="caution">
    <text evidence="2">The sequence shown here is derived from an EMBL/GenBank/DDBJ whole genome shotgun (WGS) entry which is preliminary data.</text>
</comment>
<gene>
    <name evidence="2" type="ORF">EH243_03465</name>
</gene>
<proteinExistence type="predicted"/>
<protein>
    <submittedName>
        <fullName evidence="2">Uncharacterized protein</fullName>
    </submittedName>
</protein>
<name>A0A430KUX7_9GAMM</name>
<accession>A0A430KUX7</accession>
<feature type="region of interest" description="Disordered" evidence="1">
    <location>
        <begin position="47"/>
        <end position="67"/>
    </location>
</feature>
<sequence length="67" mass="7742">MTMNSTEHQIGQLLRDGHSPDQLKSMIDLPAEQVMSHYDNYIKQRKNQQLKASTQHNQASYAMSLRP</sequence>
<reference evidence="2 3" key="1">
    <citation type="submission" date="2018-11" db="EMBL/GenBank/DDBJ databases">
        <title>The draft genome sequence of Amphritea opalescens ANRC-JH13T.</title>
        <authorList>
            <person name="Fang Z."/>
            <person name="Zhang Y."/>
            <person name="Han X."/>
        </authorList>
    </citation>
    <scope>NUCLEOTIDE SEQUENCE [LARGE SCALE GENOMIC DNA]</scope>
    <source>
        <strain evidence="2 3">ANRC-JH13</strain>
    </source>
</reference>
<evidence type="ECO:0000256" key="1">
    <source>
        <dbReference type="SAM" id="MobiDB-lite"/>
    </source>
</evidence>
<organism evidence="2 3">
    <name type="scientific">Amphritea opalescens</name>
    <dbReference type="NCBI Taxonomy" id="2490544"/>
    <lineage>
        <taxon>Bacteria</taxon>
        <taxon>Pseudomonadati</taxon>
        <taxon>Pseudomonadota</taxon>
        <taxon>Gammaproteobacteria</taxon>
        <taxon>Oceanospirillales</taxon>
        <taxon>Oceanospirillaceae</taxon>
        <taxon>Amphritea</taxon>
    </lineage>
</organism>
<evidence type="ECO:0000313" key="2">
    <source>
        <dbReference type="EMBL" id="RTE67276.1"/>
    </source>
</evidence>